<dbReference type="AlphaFoldDB" id="A0AAN7X5W2"/>
<organism evidence="2 3">
    <name type="scientific">Eleginops maclovinus</name>
    <name type="common">Patagonian blennie</name>
    <name type="synonym">Eleginus maclovinus</name>
    <dbReference type="NCBI Taxonomy" id="56733"/>
    <lineage>
        <taxon>Eukaryota</taxon>
        <taxon>Metazoa</taxon>
        <taxon>Chordata</taxon>
        <taxon>Craniata</taxon>
        <taxon>Vertebrata</taxon>
        <taxon>Euteleostomi</taxon>
        <taxon>Actinopterygii</taxon>
        <taxon>Neopterygii</taxon>
        <taxon>Teleostei</taxon>
        <taxon>Neoteleostei</taxon>
        <taxon>Acanthomorphata</taxon>
        <taxon>Eupercaria</taxon>
        <taxon>Perciformes</taxon>
        <taxon>Notothenioidei</taxon>
        <taxon>Eleginopidae</taxon>
        <taxon>Eleginops</taxon>
    </lineage>
</organism>
<evidence type="ECO:0000313" key="3">
    <source>
        <dbReference type="Proteomes" id="UP001346869"/>
    </source>
</evidence>
<proteinExistence type="predicted"/>
<sequence>MQTVRGGGVLWQQTSCLQASSCCLDAGQYLSLSLAVVLVLLTRCTVPQVSSAAGSSRINPPAPPSWPPALNKTCCRMPERRVQPAGKHPGG</sequence>
<gene>
    <name evidence="2" type="ORF">PBY51_005609</name>
</gene>
<comment type="caution">
    <text evidence="2">The sequence shown here is derived from an EMBL/GenBank/DDBJ whole genome shotgun (WGS) entry which is preliminary data.</text>
</comment>
<name>A0AAN7X5W2_ELEMC</name>
<accession>A0AAN7X5W2</accession>
<feature type="region of interest" description="Disordered" evidence="1">
    <location>
        <begin position="50"/>
        <end position="70"/>
    </location>
</feature>
<evidence type="ECO:0000313" key="2">
    <source>
        <dbReference type="EMBL" id="KAK5855512.1"/>
    </source>
</evidence>
<dbReference type="EMBL" id="JAUZQC010000018">
    <property type="protein sequence ID" value="KAK5855512.1"/>
    <property type="molecule type" value="Genomic_DNA"/>
</dbReference>
<reference evidence="2 3" key="1">
    <citation type="journal article" date="2023" name="Genes (Basel)">
        <title>Chromosome-Level Genome Assembly and Circadian Gene Repertoire of the Patagonia Blennie Eleginops maclovinus-The Closest Ancestral Proxy of Antarctic Cryonotothenioids.</title>
        <authorList>
            <person name="Cheng C.C."/>
            <person name="Rivera-Colon A.G."/>
            <person name="Minhas B.F."/>
            <person name="Wilson L."/>
            <person name="Rayamajhi N."/>
            <person name="Vargas-Chacoff L."/>
            <person name="Catchen J.M."/>
        </authorList>
    </citation>
    <scope>NUCLEOTIDE SEQUENCE [LARGE SCALE GENOMIC DNA]</scope>
    <source>
        <strain evidence="2">JMC-PN-2008</strain>
    </source>
</reference>
<dbReference type="Proteomes" id="UP001346869">
    <property type="component" value="Unassembled WGS sequence"/>
</dbReference>
<keyword evidence="3" id="KW-1185">Reference proteome</keyword>
<reference evidence="2 3" key="2">
    <citation type="journal article" date="2023" name="Mol. Biol. Evol.">
        <title>Genomics of Secondarily Temperate Adaptation in the Only Non-Antarctic Icefish.</title>
        <authorList>
            <person name="Rivera-Colon A.G."/>
            <person name="Rayamajhi N."/>
            <person name="Minhas B.F."/>
            <person name="Madrigal G."/>
            <person name="Bilyk K.T."/>
            <person name="Yoon V."/>
            <person name="Hune M."/>
            <person name="Gregory S."/>
            <person name="Cheng C.H.C."/>
            <person name="Catchen J.M."/>
        </authorList>
    </citation>
    <scope>NUCLEOTIDE SEQUENCE [LARGE SCALE GENOMIC DNA]</scope>
    <source>
        <strain evidence="2">JMC-PN-2008</strain>
    </source>
</reference>
<evidence type="ECO:0000256" key="1">
    <source>
        <dbReference type="SAM" id="MobiDB-lite"/>
    </source>
</evidence>
<protein>
    <submittedName>
        <fullName evidence="2">Uncharacterized protein</fullName>
    </submittedName>
</protein>